<dbReference type="RefSeq" id="XP_028868648.1">
    <property type="nucleotide sequence ID" value="XM_029012815.1"/>
</dbReference>
<dbReference type="GeneID" id="39876175"/>
<comment type="caution">
    <text evidence="1">The sequence shown here is derived from an EMBL/GenBank/DDBJ whole genome shotgun (WGS) entry which is preliminary data.</text>
</comment>
<sequence>MRREGDAKCDVAALGFGDLVRPPADAHLALGADGEREAGPRIRREFGDVGRHQLGVARVWVEEAQLLPRRADHQHRKEPFVGHARVIGVVGPREVTRLFGGALEDAERGV</sequence>
<accession>A0A2H6KHD6</accession>
<gene>
    <name evidence="1" type="ORF">BOVATA_038980</name>
</gene>
<evidence type="ECO:0000313" key="2">
    <source>
        <dbReference type="Proteomes" id="UP000236319"/>
    </source>
</evidence>
<organism evidence="1 2">
    <name type="scientific">Babesia ovata</name>
    <dbReference type="NCBI Taxonomy" id="189622"/>
    <lineage>
        <taxon>Eukaryota</taxon>
        <taxon>Sar</taxon>
        <taxon>Alveolata</taxon>
        <taxon>Apicomplexa</taxon>
        <taxon>Aconoidasida</taxon>
        <taxon>Piroplasmida</taxon>
        <taxon>Babesiidae</taxon>
        <taxon>Babesia</taxon>
    </lineage>
</organism>
<name>A0A2H6KHD6_9APIC</name>
<dbReference type="EMBL" id="BDSA01000004">
    <property type="protein sequence ID" value="GBE62405.1"/>
    <property type="molecule type" value="Genomic_DNA"/>
</dbReference>
<proteinExistence type="predicted"/>
<protein>
    <submittedName>
        <fullName evidence="1">Sugar phosphate permease, putative</fullName>
    </submittedName>
</protein>
<evidence type="ECO:0000313" key="1">
    <source>
        <dbReference type="EMBL" id="GBE62405.1"/>
    </source>
</evidence>
<keyword evidence="2" id="KW-1185">Reference proteome</keyword>
<dbReference type="AlphaFoldDB" id="A0A2H6KHD6"/>
<dbReference type="Proteomes" id="UP000236319">
    <property type="component" value="Unassembled WGS sequence"/>
</dbReference>
<dbReference type="VEuPathDB" id="PiroplasmaDB:BOVATA_038980"/>
<reference evidence="1 2" key="1">
    <citation type="journal article" date="2017" name="BMC Genomics">
        <title>Whole-genome assembly of Babesia ovata and comparative genomics between closely related pathogens.</title>
        <authorList>
            <person name="Yamagishi J."/>
            <person name="Asada M."/>
            <person name="Hakimi H."/>
            <person name="Tanaka T.Q."/>
            <person name="Sugimoto C."/>
            <person name="Kawazu S."/>
        </authorList>
    </citation>
    <scope>NUCLEOTIDE SEQUENCE [LARGE SCALE GENOMIC DNA]</scope>
    <source>
        <strain evidence="1 2">Miyake</strain>
    </source>
</reference>